<keyword evidence="3 7" id="KW-0732">Signal</keyword>
<dbReference type="Pfam" id="PF17802">
    <property type="entry name" value="SpaA"/>
    <property type="match status" value="1"/>
</dbReference>
<evidence type="ECO:0000256" key="7">
    <source>
        <dbReference type="SAM" id="SignalP"/>
    </source>
</evidence>
<evidence type="ECO:0008006" key="12">
    <source>
        <dbReference type="Google" id="ProtNLM"/>
    </source>
</evidence>
<proteinExistence type="predicted"/>
<feature type="region of interest" description="Disordered" evidence="5">
    <location>
        <begin position="922"/>
        <end position="970"/>
    </location>
</feature>
<feature type="chain" id="PRO_5039703955" description="PA14 domain-containing protein" evidence="7">
    <location>
        <begin position="32"/>
        <end position="1006"/>
    </location>
</feature>
<evidence type="ECO:0000256" key="3">
    <source>
        <dbReference type="ARBA" id="ARBA00022729"/>
    </source>
</evidence>
<dbReference type="Proteomes" id="UP000824031">
    <property type="component" value="Unassembled WGS sequence"/>
</dbReference>
<dbReference type="PROSITE" id="PS51820">
    <property type="entry name" value="PA14"/>
    <property type="match status" value="1"/>
</dbReference>
<dbReference type="InterPro" id="IPR037524">
    <property type="entry name" value="PA14/GLEYA"/>
</dbReference>
<keyword evidence="6" id="KW-1133">Transmembrane helix</keyword>
<feature type="domain" description="PA14" evidence="9">
    <location>
        <begin position="254"/>
        <end position="447"/>
    </location>
</feature>
<protein>
    <recommendedName>
        <fullName evidence="12">PA14 domain-containing protein</fullName>
    </recommendedName>
</protein>
<feature type="compositionally biased region" description="Pro residues" evidence="5">
    <location>
        <begin position="927"/>
        <end position="960"/>
    </location>
</feature>
<keyword evidence="2" id="KW-0964">Secreted</keyword>
<dbReference type="InterPro" id="IPR013783">
    <property type="entry name" value="Ig-like_fold"/>
</dbReference>
<evidence type="ECO:0000256" key="5">
    <source>
        <dbReference type="SAM" id="MobiDB-lite"/>
    </source>
</evidence>
<feature type="domain" description="Gram-positive cocci surface proteins LPxTG" evidence="8">
    <location>
        <begin position="969"/>
        <end position="1006"/>
    </location>
</feature>
<evidence type="ECO:0000313" key="10">
    <source>
        <dbReference type="EMBL" id="HIZ48690.1"/>
    </source>
</evidence>
<organism evidence="10 11">
    <name type="scientific">Candidatus Gemmiger excrementavium</name>
    <dbReference type="NCBI Taxonomy" id="2838608"/>
    <lineage>
        <taxon>Bacteria</taxon>
        <taxon>Bacillati</taxon>
        <taxon>Bacillota</taxon>
        <taxon>Clostridia</taxon>
        <taxon>Eubacteriales</taxon>
        <taxon>Gemmiger</taxon>
    </lineage>
</organism>
<gene>
    <name evidence="10" type="ORF">H9810_08235</name>
</gene>
<evidence type="ECO:0000256" key="1">
    <source>
        <dbReference type="ARBA" id="ARBA00022512"/>
    </source>
</evidence>
<dbReference type="PANTHER" id="PTHR31137">
    <property type="entry name" value="PROTEIN PSIB-RELATED-RELATED"/>
    <property type="match status" value="1"/>
</dbReference>
<feature type="signal peptide" evidence="7">
    <location>
        <begin position="1"/>
        <end position="31"/>
    </location>
</feature>
<evidence type="ECO:0000256" key="4">
    <source>
        <dbReference type="ARBA" id="ARBA00023088"/>
    </source>
</evidence>
<sequence length="1006" mass="108117">MTLHEFAPRRIAALLCALALTMSLIPGAAFAEAADLLPSADGGLAGVATNESAATDESAAAAEDPLPVAAAYTASRMSAAALPLANGQDFSDYTVKDAVTPEGTTIDLFDYWPTTRDDPATTKPLNYDTGINKNHSLHFGAGMGTTSDDRPKPQDLNDYTDSFRPRQGLVEDNLVNGYPQLTRDATSSSSESLDYLFNSTSHDGKAVYPDVGGLLQVDDDGYFYYDCGENFASYDISDSNTERQFTLYEKGAVNPKGNSKGYQFFPFDTADEVFDLSSGTLVPKPKLDSQDPTLNHFFGIHMSTQFVQQNGGTTTSGKAVTYNFSGDDDVWVFIDNVLVGDLGGIHDTTSLEINFKTGDVVVYQDDGERNNAYDKDKNELTFEESTLKDKFAAAGVDTTKGFTGNTFADGTNHTLDFFYLERGGTDSNMRLKYNLVDIPVSGIVKQDQDGKPLPGVEFALYPTDADYDYSDINSYYTGTTNASGSLTFTKQQQTTGKDVAITMAELRSKSKYWVLVEDPGTAGDTYRLPGPIRLYFYENTNLLLSANAWETGTYAQPHVTVQARNIPGIAGKMFAVVMKKVDNNWLPVSGNARNGWKVASDSDNSSIWAAAIANDTFFKLDTSGAYALTIDDLPGDVTTYEYIIQQTKGDPAAAQYKVQYFTANDDGTSVQQVTNTGDFTRTFSVTLAIANLELPAPTLRKTDESDNPLAGVTFALYKTDANFNKQGAALQTLTSDDQGKLTVSDKEKSSTISQGYYLLEETGAPDPYVAQSTPIRIVVNDDGIFVNAGTATDNVTVETGIHALADSMKGFAADDDVDATLHDVQAKPQTGDWDAARQKFTWSNTSANALHLNYDPTADSGLIYQPTNIPGNAGTYTATEGWSRLNITQCRNHNNGTQNKQDLGDKSLNALFTGSTVIHVVNSKPATPTPSATPPETTPTPQPTPAPTPTPVSQPTPQPTAAPAAVSAIPQTGDEMPVGALTALAAAAAAAFVALLVVRKRRHGKD</sequence>
<accession>A0A9D2F3U7</accession>
<dbReference type="GO" id="GO:0005576">
    <property type="term" value="C:extracellular region"/>
    <property type="evidence" value="ECO:0007669"/>
    <property type="project" value="TreeGrafter"/>
</dbReference>
<keyword evidence="6" id="KW-0812">Transmembrane</keyword>
<keyword evidence="1" id="KW-0134">Cell wall</keyword>
<evidence type="ECO:0000259" key="8">
    <source>
        <dbReference type="PROSITE" id="PS50847"/>
    </source>
</evidence>
<dbReference type="AlphaFoldDB" id="A0A9D2F3U7"/>
<dbReference type="PROSITE" id="PS50847">
    <property type="entry name" value="GRAM_POS_ANCHORING"/>
    <property type="match status" value="1"/>
</dbReference>
<dbReference type="InterPro" id="IPR051154">
    <property type="entry name" value="Prespore-cell_inducing_factor"/>
</dbReference>
<evidence type="ECO:0000256" key="2">
    <source>
        <dbReference type="ARBA" id="ARBA00022525"/>
    </source>
</evidence>
<dbReference type="InterPro" id="IPR041033">
    <property type="entry name" value="SpaA_PFL_dom_1"/>
</dbReference>
<keyword evidence="6" id="KW-0472">Membrane</keyword>
<dbReference type="EMBL" id="DXBO01000122">
    <property type="protein sequence ID" value="HIZ48690.1"/>
    <property type="molecule type" value="Genomic_DNA"/>
</dbReference>
<evidence type="ECO:0000313" key="11">
    <source>
        <dbReference type="Proteomes" id="UP000824031"/>
    </source>
</evidence>
<reference evidence="10" key="1">
    <citation type="journal article" date="2021" name="PeerJ">
        <title>Extensive microbial diversity within the chicken gut microbiome revealed by metagenomics and culture.</title>
        <authorList>
            <person name="Gilroy R."/>
            <person name="Ravi A."/>
            <person name="Getino M."/>
            <person name="Pursley I."/>
            <person name="Horton D.L."/>
            <person name="Alikhan N.F."/>
            <person name="Baker D."/>
            <person name="Gharbi K."/>
            <person name="Hall N."/>
            <person name="Watson M."/>
            <person name="Adriaenssens E.M."/>
            <person name="Foster-Nyarko E."/>
            <person name="Jarju S."/>
            <person name="Secka A."/>
            <person name="Antonio M."/>
            <person name="Oren A."/>
            <person name="Chaudhuri R.R."/>
            <person name="La Ragione R."/>
            <person name="Hildebrand F."/>
            <person name="Pallen M.J."/>
        </authorList>
    </citation>
    <scope>NUCLEOTIDE SEQUENCE</scope>
    <source>
        <strain evidence="10">3436</strain>
    </source>
</reference>
<feature type="transmembrane region" description="Helical" evidence="6">
    <location>
        <begin position="978"/>
        <end position="998"/>
    </location>
</feature>
<dbReference type="InterPro" id="IPR019931">
    <property type="entry name" value="LPXTG_anchor"/>
</dbReference>
<evidence type="ECO:0000259" key="9">
    <source>
        <dbReference type="PROSITE" id="PS51820"/>
    </source>
</evidence>
<reference evidence="10" key="2">
    <citation type="submission" date="2021-04" db="EMBL/GenBank/DDBJ databases">
        <authorList>
            <person name="Gilroy R."/>
        </authorList>
    </citation>
    <scope>NUCLEOTIDE SEQUENCE</scope>
    <source>
        <strain evidence="10">3436</strain>
    </source>
</reference>
<dbReference type="PANTHER" id="PTHR31137:SF5">
    <property type="entry name" value="PROTEIN PSIQ-RELATED"/>
    <property type="match status" value="1"/>
</dbReference>
<comment type="caution">
    <text evidence="10">The sequence shown here is derived from an EMBL/GenBank/DDBJ whole genome shotgun (WGS) entry which is preliminary data.</text>
</comment>
<dbReference type="Gene3D" id="2.60.40.10">
    <property type="entry name" value="Immunoglobulins"/>
    <property type="match status" value="2"/>
</dbReference>
<feature type="compositionally biased region" description="Low complexity" evidence="5">
    <location>
        <begin position="961"/>
        <end position="970"/>
    </location>
</feature>
<evidence type="ECO:0000256" key="6">
    <source>
        <dbReference type="SAM" id="Phobius"/>
    </source>
</evidence>
<keyword evidence="4" id="KW-0572">Peptidoglycan-anchor</keyword>
<name>A0A9D2F3U7_9FIRM</name>